<dbReference type="Proteomes" id="UP001595191">
    <property type="component" value="Unassembled WGS sequence"/>
</dbReference>
<keyword evidence="2" id="KW-1185">Reference proteome</keyword>
<dbReference type="EMBL" id="JBHFPV010000001">
    <property type="protein sequence ID" value="MFH6603119.1"/>
    <property type="molecule type" value="Genomic_DNA"/>
</dbReference>
<accession>A0ACC7LJ98</accession>
<name>A0ACC7LJ98_9FLAO</name>
<reference evidence="1" key="1">
    <citation type="submission" date="2024-09" db="EMBL/GenBank/DDBJ databases">
        <authorList>
            <person name="Liu J."/>
        </authorList>
    </citation>
    <scope>NUCLEOTIDE SEQUENCE</scope>
    <source>
        <strain evidence="1">NBU2967</strain>
    </source>
</reference>
<evidence type="ECO:0000313" key="2">
    <source>
        <dbReference type="Proteomes" id="UP001595191"/>
    </source>
</evidence>
<protein>
    <submittedName>
        <fullName evidence="1">Family 16 glycoside hydrolase</fullName>
    </submittedName>
</protein>
<sequence length="356" mass="41524">MKNTIIIFLFFNAFQVFAQVQVPIVSKEWSFVEREPRRFENKLGNEAVYLNGQASLENVKFQDGIIEFDFMAEKPRAFAGLYFRAQDRGNHETFYVRLHKSGFPDAIQYNPEFNGESNWQLYREHQAVINFNPKEWNHIKVEFRGSELKAFLNGMPEPILHVANLRRKDKKGFIGFYSFLGAYFSNFKYTQFSETTPFNQHEKYDPDVVREWELSKTYEISKMDVNQYPKTKKLEWKIYSAEPSGLLNINKHRRKTSSGNFEENPVNVVWARYKFRSSEPAVKKLSFDFSDDAVVYFNGAKLFQGKNSFRAKGPTFRGDMLIDGNTLFLNTKKGENEILVAVSDKANGWGIMAKIE</sequence>
<evidence type="ECO:0000313" key="1">
    <source>
        <dbReference type="EMBL" id="MFH6603119.1"/>
    </source>
</evidence>
<gene>
    <name evidence="1" type="ORF">ACEZ3G_06500</name>
</gene>
<proteinExistence type="predicted"/>
<comment type="caution">
    <text evidence="1">The sequence shown here is derived from an EMBL/GenBank/DDBJ whole genome shotgun (WGS) entry which is preliminary data.</text>
</comment>
<organism evidence="1 2">
    <name type="scientific">Meishania litoralis</name>
    <dbReference type="NCBI Taxonomy" id="3434685"/>
    <lineage>
        <taxon>Bacteria</taxon>
        <taxon>Pseudomonadati</taxon>
        <taxon>Bacteroidota</taxon>
        <taxon>Flavobacteriia</taxon>
        <taxon>Flavobacteriales</taxon>
        <taxon>Flavobacteriaceae</taxon>
        <taxon>Meishania</taxon>
    </lineage>
</organism>
<keyword evidence="1" id="KW-0378">Hydrolase</keyword>